<dbReference type="EMBL" id="CADCVT010000493">
    <property type="protein sequence ID" value="CAA9538229.1"/>
    <property type="molecule type" value="Genomic_DNA"/>
</dbReference>
<dbReference type="AlphaFoldDB" id="A0A6J4U1D6"/>
<gene>
    <name evidence="2" type="ORF">AVDCRST_MAG85-4338</name>
</gene>
<name>A0A6J4U1D6_9ACTN</name>
<feature type="compositionally biased region" description="Basic and acidic residues" evidence="1">
    <location>
        <begin position="116"/>
        <end position="144"/>
    </location>
</feature>
<feature type="region of interest" description="Disordered" evidence="1">
    <location>
        <begin position="1"/>
        <end position="60"/>
    </location>
</feature>
<evidence type="ECO:0000256" key="1">
    <source>
        <dbReference type="SAM" id="MobiDB-lite"/>
    </source>
</evidence>
<feature type="compositionally biased region" description="Basic and acidic residues" evidence="1">
    <location>
        <begin position="15"/>
        <end position="30"/>
    </location>
</feature>
<sequence length="424" mass="45830">MRARARRPRASVDAADERRGAVCREREGHGRAGRHLRSLGGPGRDRRDRRPGVDGPRDRRRIRLDVPRVVGRVHLDRVLPVAQAGEPPRARARLPGAAVDPAREGRSIVGAEDELGVGRRHDASVDRPRERRDRRRRVDEPPAERGRRIHVAGLIDRADVEAMRGVAESGVALAGPARLPLAAVALALEAPGLGAREREARRGGVHLGVVRRARRDRRLRRRRVDEPLGLLGLDLVLVVADAADLGVVCARGQAPDGPGRGARRPDAAVEPALVAVDEAGRRELERRLGLVGARARLGGQRRLDVREEPGLRPADVAVAVGRLDVEGVGVEDPNRAPVRTRAQFHRHVPDAAAVGRGLVGVPLEVDGAVAVETLDVERHLRARGVLEDRLDRLVTARGDRAGDLALPADDRVAALPADAEPART</sequence>
<feature type="region of interest" description="Disordered" evidence="1">
    <location>
        <begin position="85"/>
        <end position="144"/>
    </location>
</feature>
<reference evidence="2" key="1">
    <citation type="submission" date="2020-02" db="EMBL/GenBank/DDBJ databases">
        <authorList>
            <person name="Meier V. D."/>
        </authorList>
    </citation>
    <scope>NUCLEOTIDE SEQUENCE</scope>
    <source>
        <strain evidence="2">AVDCRST_MAG85</strain>
    </source>
</reference>
<organism evidence="2">
    <name type="scientific">uncultured Solirubrobacteraceae bacterium</name>
    <dbReference type="NCBI Taxonomy" id="1162706"/>
    <lineage>
        <taxon>Bacteria</taxon>
        <taxon>Bacillati</taxon>
        <taxon>Actinomycetota</taxon>
        <taxon>Thermoleophilia</taxon>
        <taxon>Solirubrobacterales</taxon>
        <taxon>Solirubrobacteraceae</taxon>
        <taxon>environmental samples</taxon>
    </lineage>
</organism>
<accession>A0A6J4U1D6</accession>
<evidence type="ECO:0000313" key="2">
    <source>
        <dbReference type="EMBL" id="CAA9538229.1"/>
    </source>
</evidence>
<feature type="compositionally biased region" description="Basic and acidic residues" evidence="1">
    <location>
        <begin position="43"/>
        <end position="57"/>
    </location>
</feature>
<protein>
    <submittedName>
        <fullName evidence="2">Uncharacterized protein</fullName>
    </submittedName>
</protein>
<proteinExistence type="predicted"/>